<evidence type="ECO:0000313" key="2">
    <source>
        <dbReference type="Proteomes" id="UP001501302"/>
    </source>
</evidence>
<proteinExistence type="predicted"/>
<name>A0ABP9GJV4_9FLAO</name>
<protein>
    <recommendedName>
        <fullName evidence="3">BNR repeat-containing family member</fullName>
    </recommendedName>
</protein>
<dbReference type="Pfam" id="PF15892">
    <property type="entry name" value="BNR_4"/>
    <property type="match status" value="1"/>
</dbReference>
<reference evidence="2" key="1">
    <citation type="journal article" date="2019" name="Int. J. Syst. Evol. Microbiol.">
        <title>The Global Catalogue of Microorganisms (GCM) 10K type strain sequencing project: providing services to taxonomists for standard genome sequencing and annotation.</title>
        <authorList>
            <consortium name="The Broad Institute Genomics Platform"/>
            <consortium name="The Broad Institute Genome Sequencing Center for Infectious Disease"/>
            <person name="Wu L."/>
            <person name="Ma J."/>
        </authorList>
    </citation>
    <scope>NUCLEOTIDE SEQUENCE [LARGE SCALE GENOMIC DNA]</scope>
    <source>
        <strain evidence="2">JCM 18285</strain>
    </source>
</reference>
<evidence type="ECO:0000313" key="1">
    <source>
        <dbReference type="EMBL" id="GAA4945669.1"/>
    </source>
</evidence>
<evidence type="ECO:0008006" key="3">
    <source>
        <dbReference type="Google" id="ProtNLM"/>
    </source>
</evidence>
<sequence length="442" mass="50304">MLLSLVGFAQNRSKVDYFASNALGNPVTGNAGECYNGVTYVSYQGPLEDPYVAAYHHKTKTWVGPFKAGTSLMGKNKSRRTDNHGKPTLVIDSKGYIHIVFGGHSGTPDLGENPLGNYHYGKQIHIVTKNPLDISSWQEVDNISPFGTYSQFIKMDKGDLYLFYRHGAHRSNWVYQLSKDDGLTFSDPVSIIKTKQTTGTKENPVICDSWYLHFSKGKNNDIIATYNYHVCKGPHHDGERHNVYYMRFDTNRNECYNVRNQKLILPVTKEEADTMTLIKNTEERWTHNGIARLDKFGNPHVTSYEGDYEDKKHGGIKTLQHYYWTGQEWKSNNKTRLPEGARGEMLINSNNQIKLLLGDTSRKKGDVAWWVSDDNGNSFKKDKVLLKSKKGKFLLSNFIRNAHPDAKIIVAEKKGNQFVKMYLLGDNGPIYRSKKESEAVKE</sequence>
<dbReference type="Proteomes" id="UP001501302">
    <property type="component" value="Unassembled WGS sequence"/>
</dbReference>
<gene>
    <name evidence="1" type="ORF">GCM10023314_18590</name>
</gene>
<dbReference type="SUPFAM" id="SSF50939">
    <property type="entry name" value="Sialidases"/>
    <property type="match status" value="1"/>
</dbReference>
<organism evidence="1 2">
    <name type="scientific">Algibacter agarivorans</name>
    <dbReference type="NCBI Taxonomy" id="1109741"/>
    <lineage>
        <taxon>Bacteria</taxon>
        <taxon>Pseudomonadati</taxon>
        <taxon>Bacteroidota</taxon>
        <taxon>Flavobacteriia</taxon>
        <taxon>Flavobacteriales</taxon>
        <taxon>Flavobacteriaceae</taxon>
        <taxon>Algibacter</taxon>
    </lineage>
</organism>
<keyword evidence="2" id="KW-1185">Reference proteome</keyword>
<dbReference type="EMBL" id="BAABJJ010000029">
    <property type="protein sequence ID" value="GAA4945669.1"/>
    <property type="molecule type" value="Genomic_DNA"/>
</dbReference>
<dbReference type="InterPro" id="IPR036278">
    <property type="entry name" value="Sialidase_sf"/>
</dbReference>
<accession>A0ABP9GJV4</accession>
<comment type="caution">
    <text evidence="1">The sequence shown here is derived from an EMBL/GenBank/DDBJ whole genome shotgun (WGS) entry which is preliminary data.</text>
</comment>